<accession>A0AAE0GKH8</accession>
<organism evidence="2 3">
    <name type="scientific">Cymbomonas tetramitiformis</name>
    <dbReference type="NCBI Taxonomy" id="36881"/>
    <lineage>
        <taxon>Eukaryota</taxon>
        <taxon>Viridiplantae</taxon>
        <taxon>Chlorophyta</taxon>
        <taxon>Pyramimonadophyceae</taxon>
        <taxon>Pyramimonadales</taxon>
        <taxon>Pyramimonadaceae</taxon>
        <taxon>Cymbomonas</taxon>
    </lineage>
</organism>
<comment type="caution">
    <text evidence="2">The sequence shown here is derived from an EMBL/GenBank/DDBJ whole genome shotgun (WGS) entry which is preliminary data.</text>
</comment>
<reference evidence="2 3" key="1">
    <citation type="journal article" date="2015" name="Genome Biol. Evol.">
        <title>Comparative Genomics of a Bacterivorous Green Alga Reveals Evolutionary Causalities and Consequences of Phago-Mixotrophic Mode of Nutrition.</title>
        <authorList>
            <person name="Burns J.A."/>
            <person name="Paasch A."/>
            <person name="Narechania A."/>
            <person name="Kim E."/>
        </authorList>
    </citation>
    <scope>NUCLEOTIDE SEQUENCE [LARGE SCALE GENOMIC DNA]</scope>
    <source>
        <strain evidence="2 3">PLY_AMNH</strain>
    </source>
</reference>
<feature type="region of interest" description="Disordered" evidence="1">
    <location>
        <begin position="1"/>
        <end position="27"/>
    </location>
</feature>
<proteinExistence type="predicted"/>
<dbReference type="AlphaFoldDB" id="A0AAE0GKH8"/>
<evidence type="ECO:0000313" key="2">
    <source>
        <dbReference type="EMBL" id="KAK3279910.1"/>
    </source>
</evidence>
<keyword evidence="3" id="KW-1185">Reference proteome</keyword>
<dbReference type="Proteomes" id="UP001190700">
    <property type="component" value="Unassembled WGS sequence"/>
</dbReference>
<gene>
    <name evidence="2" type="ORF">CYMTET_12230</name>
</gene>
<evidence type="ECO:0000313" key="3">
    <source>
        <dbReference type="Proteomes" id="UP001190700"/>
    </source>
</evidence>
<dbReference type="EMBL" id="LGRX02004616">
    <property type="protein sequence ID" value="KAK3279910.1"/>
    <property type="molecule type" value="Genomic_DNA"/>
</dbReference>
<sequence>MEAATGIKVTEVGMNEAGEGKDETDSSFNTAKSYVRRLVNLGKLDAKTAADFIAALCFGTGVQIQGLVARVIDINRPEHVEVGTLDQITRFSHVRLEEGGLRCWEQHQIGEGRLYTQAELKKLCKQALP</sequence>
<evidence type="ECO:0000256" key="1">
    <source>
        <dbReference type="SAM" id="MobiDB-lite"/>
    </source>
</evidence>
<protein>
    <submittedName>
        <fullName evidence="2">Uncharacterized protein</fullName>
    </submittedName>
</protein>
<name>A0AAE0GKH8_9CHLO</name>